<organism evidence="7 8">
    <name type="scientific">Aliikangiella marina</name>
    <dbReference type="NCBI Taxonomy" id="1712262"/>
    <lineage>
        <taxon>Bacteria</taxon>
        <taxon>Pseudomonadati</taxon>
        <taxon>Pseudomonadota</taxon>
        <taxon>Gammaproteobacteria</taxon>
        <taxon>Oceanospirillales</taxon>
        <taxon>Pleioneaceae</taxon>
        <taxon>Aliikangiella</taxon>
    </lineage>
</organism>
<accession>A0A545T4U6</accession>
<dbReference type="EMBL" id="VIKR01000005">
    <property type="protein sequence ID" value="TQV72202.1"/>
    <property type="molecule type" value="Genomic_DNA"/>
</dbReference>
<evidence type="ECO:0000256" key="3">
    <source>
        <dbReference type="ARBA" id="ARBA00022801"/>
    </source>
</evidence>
<evidence type="ECO:0000259" key="6">
    <source>
        <dbReference type="Pfam" id="PF00082"/>
    </source>
</evidence>
<dbReference type="AlphaFoldDB" id="A0A545T4U6"/>
<dbReference type="GO" id="GO:0006508">
    <property type="term" value="P:proteolysis"/>
    <property type="evidence" value="ECO:0007669"/>
    <property type="project" value="UniProtKB-KW"/>
</dbReference>
<keyword evidence="8" id="KW-1185">Reference proteome</keyword>
<dbReference type="GO" id="GO:0004252">
    <property type="term" value="F:serine-type endopeptidase activity"/>
    <property type="evidence" value="ECO:0007669"/>
    <property type="project" value="UniProtKB-UniRule"/>
</dbReference>
<dbReference type="InterPro" id="IPR050131">
    <property type="entry name" value="Peptidase_S8_subtilisin-like"/>
</dbReference>
<dbReference type="PROSITE" id="PS51892">
    <property type="entry name" value="SUBTILASE"/>
    <property type="match status" value="1"/>
</dbReference>
<dbReference type="CDD" id="cd00306">
    <property type="entry name" value="Peptidases_S8_S53"/>
    <property type="match status" value="1"/>
</dbReference>
<dbReference type="InterPro" id="IPR029058">
    <property type="entry name" value="AB_hydrolase_fold"/>
</dbReference>
<gene>
    <name evidence="7" type="ORF">FLL45_18455</name>
</gene>
<feature type="active site" description="Charge relay system" evidence="5">
    <location>
        <position position="658"/>
    </location>
</feature>
<reference evidence="7 8" key="1">
    <citation type="submission" date="2019-06" db="EMBL/GenBank/DDBJ databases">
        <title>Draft genome of Aliikangiella marina GYP-15.</title>
        <authorList>
            <person name="Wang G."/>
        </authorList>
    </citation>
    <scope>NUCLEOTIDE SEQUENCE [LARGE SCALE GENOMIC DNA]</scope>
    <source>
        <strain evidence="7 8">GYP-15</strain>
    </source>
</reference>
<dbReference type="OrthoDB" id="5846020at2"/>
<evidence type="ECO:0000256" key="4">
    <source>
        <dbReference type="ARBA" id="ARBA00022825"/>
    </source>
</evidence>
<evidence type="ECO:0000256" key="5">
    <source>
        <dbReference type="PROSITE-ProRule" id="PRU01240"/>
    </source>
</evidence>
<dbReference type="SUPFAM" id="SSF52743">
    <property type="entry name" value="Subtilisin-like"/>
    <property type="match status" value="1"/>
</dbReference>
<dbReference type="Gene3D" id="3.40.50.1820">
    <property type="entry name" value="alpha/beta hydrolase"/>
    <property type="match status" value="1"/>
</dbReference>
<proteinExistence type="inferred from homology"/>
<evidence type="ECO:0000313" key="8">
    <source>
        <dbReference type="Proteomes" id="UP000317839"/>
    </source>
</evidence>
<dbReference type="PANTHER" id="PTHR43806">
    <property type="entry name" value="PEPTIDASE S8"/>
    <property type="match status" value="1"/>
</dbReference>
<dbReference type="Proteomes" id="UP000317839">
    <property type="component" value="Unassembled WGS sequence"/>
</dbReference>
<dbReference type="InterPro" id="IPR000209">
    <property type="entry name" value="Peptidase_S8/S53_dom"/>
</dbReference>
<dbReference type="Pfam" id="PF00082">
    <property type="entry name" value="Peptidase_S8"/>
    <property type="match status" value="1"/>
</dbReference>
<dbReference type="RefSeq" id="WP_142943532.1">
    <property type="nucleotide sequence ID" value="NZ_VIKR01000005.1"/>
</dbReference>
<dbReference type="InterPro" id="IPR036852">
    <property type="entry name" value="Peptidase_S8/S53_dom_sf"/>
</dbReference>
<dbReference type="PRINTS" id="PR00723">
    <property type="entry name" value="SUBTILISIN"/>
</dbReference>
<feature type="active site" description="Charge relay system" evidence="5">
    <location>
        <position position="492"/>
    </location>
</feature>
<keyword evidence="3 5" id="KW-0378">Hydrolase</keyword>
<comment type="caution">
    <text evidence="7">The sequence shown here is derived from an EMBL/GenBank/DDBJ whole genome shotgun (WGS) entry which is preliminary data.</text>
</comment>
<protein>
    <submittedName>
        <fullName evidence="7">S8 family serine peptidase</fullName>
    </submittedName>
</protein>
<dbReference type="InterPro" id="IPR015500">
    <property type="entry name" value="Peptidase_S8_subtilisin-rel"/>
</dbReference>
<keyword evidence="2 5" id="KW-0645">Protease</keyword>
<evidence type="ECO:0000256" key="2">
    <source>
        <dbReference type="ARBA" id="ARBA00022670"/>
    </source>
</evidence>
<feature type="domain" description="Peptidase S8/S53" evidence="6">
    <location>
        <begin position="434"/>
        <end position="677"/>
    </location>
</feature>
<evidence type="ECO:0000313" key="7">
    <source>
        <dbReference type="EMBL" id="TQV72202.1"/>
    </source>
</evidence>
<sequence>MLRQLLSFLLLSKLSNLPARNHKYFFTVVLLFVSHNSVACNFNDEVYSQLDYGLYWFGTENQCQKADSNNQNEFYNPKNKTLIFIHGLHSGKDKVQFRETFNPIQLEAGGPNINFADFWINKGWNVGILYWNQFANERQVKNAEAKIWTATGKKRMRWRDVAGNYQDFDTDLNVSELLSNNLVNNLSNFDGSHLRIVGHSLGSQVAISVSKNLLDASLSGRVSPKLIPDRIALLDAFSSNGKKKYLNRRWVGEVMRDYVASLQSFGVVFESYRTSATTSTIFVGDENKELNDMTAFVEMKNDYFGPLDFRKKHLAAPWRYFWSIDYPAPEIEQAELPAPSASTSDLRIEQMQSNNMTGSVVQIDGATTKSPFDDRYRYSSRLANKNKKHANNPLEGSYQLSTQEQRAADNNWGLRKTRMLEAWQILHSKNILPGEGVVIAHTDTGISEHPELEGNNFTPSPIDISSAKDYVDGDGFPEHNFDAINLIPRHGHGTETASVIVSPIGCPTGFSEPCVTGAAPYAKLVPIRVSDAVIIATGKRLAKGVDHAVDIGADIISISMGGVGNLPELHQAIQRANDAGIIVIAAGSNFTASIPVKPAAWETTIAVGAVRESLTPWIGSAFGPWIDISAPGVNIFHARTERNDGRIEYSVKKARGTSDAASLVSGAAALWLSYHGKDNLVSQYGAKNVPAIFKQILREHGVFRTKNFPKTGYGTGILDAALLLEAPLP</sequence>
<dbReference type="SUPFAM" id="SSF53474">
    <property type="entry name" value="alpha/beta-Hydrolases"/>
    <property type="match status" value="1"/>
</dbReference>
<name>A0A545T4U6_9GAMM</name>
<keyword evidence="4 5" id="KW-0720">Serine protease</keyword>
<comment type="similarity">
    <text evidence="1 5">Belongs to the peptidase S8 family.</text>
</comment>
<evidence type="ECO:0000256" key="1">
    <source>
        <dbReference type="ARBA" id="ARBA00011073"/>
    </source>
</evidence>
<dbReference type="Gene3D" id="3.40.50.200">
    <property type="entry name" value="Peptidase S8/S53 domain"/>
    <property type="match status" value="1"/>
</dbReference>
<feature type="active site" description="Charge relay system" evidence="5">
    <location>
        <position position="443"/>
    </location>
</feature>
<dbReference type="PANTHER" id="PTHR43806:SF11">
    <property type="entry name" value="CEREVISIN-RELATED"/>
    <property type="match status" value="1"/>
</dbReference>